<dbReference type="KEGG" id="samy:DB32_001779"/>
<dbReference type="SUPFAM" id="SSF50985">
    <property type="entry name" value="RCC1/BLIP-II"/>
    <property type="match status" value="1"/>
</dbReference>
<dbReference type="InterPro" id="IPR051210">
    <property type="entry name" value="Ub_ligase/GEF_domain"/>
</dbReference>
<keyword evidence="4" id="KW-1185">Reference proteome</keyword>
<dbReference type="RefSeq" id="WP_053231950.1">
    <property type="nucleotide sequence ID" value="NZ_CP011125.1"/>
</dbReference>
<keyword evidence="2" id="KW-0732">Signal</keyword>
<dbReference type="Proteomes" id="UP000034883">
    <property type="component" value="Chromosome"/>
</dbReference>
<dbReference type="PANTHER" id="PTHR22870">
    <property type="entry name" value="REGULATOR OF CHROMOSOME CONDENSATION"/>
    <property type="match status" value="1"/>
</dbReference>
<evidence type="ECO:0000313" key="4">
    <source>
        <dbReference type="Proteomes" id="UP000034883"/>
    </source>
</evidence>
<feature type="signal peptide" evidence="2">
    <location>
        <begin position="1"/>
        <end position="25"/>
    </location>
</feature>
<dbReference type="InterPro" id="IPR000408">
    <property type="entry name" value="Reg_chr_condens"/>
</dbReference>
<name>A0A0F6W0Y0_9BACT</name>
<dbReference type="PANTHER" id="PTHR22870:SF408">
    <property type="entry name" value="OS09G0560450 PROTEIN"/>
    <property type="match status" value="1"/>
</dbReference>
<feature type="chain" id="PRO_5002511766" evidence="2">
    <location>
        <begin position="26"/>
        <end position="470"/>
    </location>
</feature>
<dbReference type="AlphaFoldDB" id="A0A0F6W0Y0"/>
<dbReference type="STRING" id="927083.DB32_001779"/>
<dbReference type="EMBL" id="CP011125">
    <property type="protein sequence ID" value="AKF04630.1"/>
    <property type="molecule type" value="Genomic_DNA"/>
</dbReference>
<sequence>MLHAALHRRRSTAALVAALVTLVCAACDRLPIDAGDGVDGGGTRPDEMAPILVRELAMGTDFSCALLHDGDVACWGSDTHGQLGIDITVRLGERCDGLYCATAPVVLETIARVAEVDAGEAFACARSTLGVVSCWGSNRFGERGDGTASDLERHSDPSRVLEDALDIAVGRHHACVLGADHRVRCWGLGEHGQLGRAAPERCAIPEGKHVALGVDESVRDVACASMPALVEGLDGAPVERIVAGDYHTCAVSGGNVWCWGRDDLGQLGDGIPGESRATPGVVMAEDGPLGAIRELALGGATSIALQSSGTAARWGDATSGVLGIPPIEAEPCDDGAAWCAPSPRVDVSSLTSVAVGRGFGCGLDVRGRASCWGLARDGRLGTGIQPRSRCEGVAGEDVPCALEPIVIEGLPEGLRSVALGDGHACALAYARDEEADVASVYCWGLNDFGQLGLGRSGGAEMVPVAVRNTR</sequence>
<evidence type="ECO:0000256" key="1">
    <source>
        <dbReference type="ARBA" id="ARBA00022737"/>
    </source>
</evidence>
<dbReference type="InterPro" id="IPR009091">
    <property type="entry name" value="RCC1/BLIP-II"/>
</dbReference>
<protein>
    <submittedName>
        <fullName evidence="3">Regulator of chromosome condensation RCC1</fullName>
    </submittedName>
</protein>
<organism evidence="3 4">
    <name type="scientific">Sandaracinus amylolyticus</name>
    <dbReference type="NCBI Taxonomy" id="927083"/>
    <lineage>
        <taxon>Bacteria</taxon>
        <taxon>Pseudomonadati</taxon>
        <taxon>Myxococcota</taxon>
        <taxon>Polyangia</taxon>
        <taxon>Polyangiales</taxon>
        <taxon>Sandaracinaceae</taxon>
        <taxon>Sandaracinus</taxon>
    </lineage>
</organism>
<proteinExistence type="predicted"/>
<dbReference type="Pfam" id="PF13540">
    <property type="entry name" value="RCC1_2"/>
    <property type="match status" value="4"/>
</dbReference>
<dbReference type="OrthoDB" id="5462013at2"/>
<dbReference type="PROSITE" id="PS50012">
    <property type="entry name" value="RCC1_3"/>
    <property type="match status" value="6"/>
</dbReference>
<reference evidence="3 4" key="1">
    <citation type="submission" date="2015-03" db="EMBL/GenBank/DDBJ databases">
        <title>Genome assembly of Sandaracinus amylolyticus DSM 53668.</title>
        <authorList>
            <person name="Sharma G."/>
            <person name="Subramanian S."/>
        </authorList>
    </citation>
    <scope>NUCLEOTIDE SEQUENCE [LARGE SCALE GENOMIC DNA]</scope>
    <source>
        <strain evidence="3 4">DSM 53668</strain>
    </source>
</reference>
<gene>
    <name evidence="3" type="ORF">DB32_001779</name>
</gene>
<keyword evidence="1" id="KW-0677">Repeat</keyword>
<dbReference type="PRINTS" id="PR00633">
    <property type="entry name" value="RCCNDNSATION"/>
</dbReference>
<evidence type="ECO:0000313" key="3">
    <source>
        <dbReference type="EMBL" id="AKF04630.1"/>
    </source>
</evidence>
<evidence type="ECO:0000256" key="2">
    <source>
        <dbReference type="SAM" id="SignalP"/>
    </source>
</evidence>
<dbReference type="Gene3D" id="2.130.10.30">
    <property type="entry name" value="Regulator of chromosome condensation 1/beta-lactamase-inhibitor protein II"/>
    <property type="match status" value="2"/>
</dbReference>
<accession>A0A0F6W0Y0</accession>